<dbReference type="Proteomes" id="UP000325187">
    <property type="component" value="Unassembled WGS sequence"/>
</dbReference>
<evidence type="ECO:0000256" key="1">
    <source>
        <dbReference type="ARBA" id="ARBA00022603"/>
    </source>
</evidence>
<dbReference type="Pfam" id="PF00303">
    <property type="entry name" value="Thymidylat_synt"/>
    <property type="match status" value="1"/>
</dbReference>
<dbReference type="GO" id="GO:0004799">
    <property type="term" value="F:thymidylate synthase activity"/>
    <property type="evidence" value="ECO:0007669"/>
    <property type="project" value="TreeGrafter"/>
</dbReference>
<sequence>MHIKKPTLDDLLREVYARLLGSIDSAGGRGLTWSRGEGVEEVGVLLELTNPRARLSATETRGRIFSPLGELCWYLSGSDQLEHITYYLPVYKNESEDKKTVRGAYGPRFRGNGAGGGHGVNQLEKVIERLKGKATTKRAVIVLLEPRDFEQDYKEIPCTVSLQFLIRNERLHMITSMRSNDAYFGLPHDIFCFTMIQELIARSIGVKLGGYKHFVGSLHLYNDKKADAERYLAEGWQSTAHSMPSMPMGCQMSGVADFLGIEQKIRSGELTQPEDIKLNTYWKDLAVLLMAYAWSKDRIKKNKLDELSSHINANAYKQYLRIKIKNNNNLIKEKSKQLSLL</sequence>
<evidence type="ECO:0000313" key="6">
    <source>
        <dbReference type="Proteomes" id="UP000322084"/>
    </source>
</evidence>
<evidence type="ECO:0000313" key="5">
    <source>
        <dbReference type="EMBL" id="GER00049.1"/>
    </source>
</evidence>
<gene>
    <name evidence="4" type="ORF">JCM17844_02690</name>
    <name evidence="5" type="ORF">JCM17845_06720</name>
</gene>
<evidence type="ECO:0000259" key="3">
    <source>
        <dbReference type="Pfam" id="PF00303"/>
    </source>
</evidence>
<comment type="caution">
    <text evidence="5">The sequence shown here is derived from an EMBL/GenBank/DDBJ whole genome shotgun (WGS) entry which is preliminary data.</text>
</comment>
<dbReference type="InterPro" id="IPR045097">
    <property type="entry name" value="Thymidate_synth/dCMP_Mease"/>
</dbReference>
<keyword evidence="7" id="KW-1185">Reference proteome</keyword>
<dbReference type="EMBL" id="BKCL01000001">
    <property type="protein sequence ID" value="GEQ96632.1"/>
    <property type="molecule type" value="Genomic_DNA"/>
</dbReference>
<evidence type="ECO:0000313" key="4">
    <source>
        <dbReference type="EMBL" id="GEQ96632.1"/>
    </source>
</evidence>
<accession>A0A5A7MYH2</accession>
<dbReference type="GO" id="GO:0006231">
    <property type="term" value="P:dTMP biosynthetic process"/>
    <property type="evidence" value="ECO:0007669"/>
    <property type="project" value="TreeGrafter"/>
</dbReference>
<dbReference type="Gene3D" id="3.30.572.10">
    <property type="entry name" value="Thymidylate synthase/dCMP hydroxymethylase domain"/>
    <property type="match status" value="1"/>
</dbReference>
<protein>
    <recommendedName>
        <fullName evidence="3">Thymidylate synthase/dCMP hydroxymethylase domain-containing protein</fullName>
    </recommendedName>
</protein>
<evidence type="ECO:0000256" key="2">
    <source>
        <dbReference type="ARBA" id="ARBA00022679"/>
    </source>
</evidence>
<proteinExistence type="predicted"/>
<dbReference type="PANTHER" id="PTHR11548">
    <property type="entry name" value="THYMIDYLATE SYNTHASE 1"/>
    <property type="match status" value="1"/>
</dbReference>
<reference evidence="6 7" key="1">
    <citation type="submission" date="2019-09" db="EMBL/GenBank/DDBJ databases">
        <title>NBRP : Genome information of microbial organism related human and environment.</title>
        <authorList>
            <person name="Hattori M."/>
            <person name="Oshima K."/>
            <person name="Inaba H."/>
            <person name="Suda W."/>
            <person name="Sakamoto M."/>
            <person name="Iino T."/>
            <person name="Kitahara M."/>
            <person name="Oshida Y."/>
            <person name="Iida T."/>
            <person name="Kudo T."/>
            <person name="Itoh T."/>
            <person name="Ohkuma M."/>
        </authorList>
    </citation>
    <scope>NUCLEOTIDE SEQUENCE [LARGE SCALE GENOMIC DNA]</scope>
    <source>
        <strain evidence="4 6">Hi-2</strain>
        <strain evidence="5 7">Mie-1</strain>
    </source>
</reference>
<dbReference type="AlphaFoldDB" id="A0A5A7MYH2"/>
<evidence type="ECO:0000313" key="7">
    <source>
        <dbReference type="Proteomes" id="UP000325187"/>
    </source>
</evidence>
<dbReference type="GO" id="GO:0005829">
    <property type="term" value="C:cytosol"/>
    <property type="evidence" value="ECO:0007669"/>
    <property type="project" value="TreeGrafter"/>
</dbReference>
<dbReference type="SUPFAM" id="SSF55831">
    <property type="entry name" value="Thymidylate synthase/dCMP hydroxymethylase"/>
    <property type="match status" value="1"/>
</dbReference>
<dbReference type="PANTHER" id="PTHR11548:SF9">
    <property type="entry name" value="THYMIDYLATE SYNTHASE"/>
    <property type="match status" value="1"/>
</dbReference>
<name>A0A5A7MYH2_9PROT</name>
<keyword evidence="2" id="KW-0808">Transferase</keyword>
<dbReference type="InterPro" id="IPR023451">
    <property type="entry name" value="Thymidate_synth/dCMP_Mease_dom"/>
</dbReference>
<dbReference type="RefSeq" id="WP_149999288.1">
    <property type="nucleotide sequence ID" value="NZ_BKCL01000001.1"/>
</dbReference>
<accession>A0A5A7MKU1</accession>
<dbReference type="EMBL" id="BKCM01000003">
    <property type="protein sequence ID" value="GER00049.1"/>
    <property type="molecule type" value="Genomic_DNA"/>
</dbReference>
<dbReference type="GO" id="GO:0032259">
    <property type="term" value="P:methylation"/>
    <property type="evidence" value="ECO:0007669"/>
    <property type="project" value="UniProtKB-KW"/>
</dbReference>
<feature type="domain" description="Thymidylate synthase/dCMP hydroxymethylase" evidence="3">
    <location>
        <begin position="66"/>
        <end position="234"/>
    </location>
</feature>
<dbReference type="InterPro" id="IPR036926">
    <property type="entry name" value="Thymidate_synth/dCMP_Mease_sf"/>
</dbReference>
<organism evidence="5 7">
    <name type="scientific">Iodidimonas gelatinilytica</name>
    <dbReference type="NCBI Taxonomy" id="1236966"/>
    <lineage>
        <taxon>Bacteria</taxon>
        <taxon>Pseudomonadati</taxon>
        <taxon>Pseudomonadota</taxon>
        <taxon>Alphaproteobacteria</taxon>
        <taxon>Iodidimonadales</taxon>
        <taxon>Iodidimonadaceae</taxon>
        <taxon>Iodidimonas</taxon>
    </lineage>
</organism>
<dbReference type="Proteomes" id="UP000322084">
    <property type="component" value="Unassembled WGS sequence"/>
</dbReference>
<dbReference type="CDD" id="cd00351">
    <property type="entry name" value="TS_Pyrimidine_HMase"/>
    <property type="match status" value="1"/>
</dbReference>
<keyword evidence="1" id="KW-0489">Methyltransferase</keyword>